<evidence type="ECO:0000313" key="10">
    <source>
        <dbReference type="EMBL" id="VTQ91029.1"/>
    </source>
</evidence>
<dbReference type="EMBL" id="LR590481">
    <property type="protein sequence ID" value="VTQ91029.1"/>
    <property type="molecule type" value="Genomic_DNA"/>
</dbReference>
<keyword evidence="5" id="KW-0547">Nucleotide-binding</keyword>
<dbReference type="CDD" id="cd03225">
    <property type="entry name" value="ABC_cobalt_CbiO_domain1"/>
    <property type="match status" value="1"/>
</dbReference>
<dbReference type="SMART" id="SM00382">
    <property type="entry name" value="AAA"/>
    <property type="match status" value="2"/>
</dbReference>
<dbReference type="KEGG" id="hhw:NCTC503_01723"/>
<evidence type="ECO:0000256" key="7">
    <source>
        <dbReference type="ARBA" id="ARBA00022967"/>
    </source>
</evidence>
<keyword evidence="3" id="KW-0813">Transport</keyword>
<evidence type="ECO:0000256" key="1">
    <source>
        <dbReference type="ARBA" id="ARBA00004202"/>
    </source>
</evidence>
<dbReference type="GO" id="GO:0042626">
    <property type="term" value="F:ATPase-coupled transmembrane transporter activity"/>
    <property type="evidence" value="ECO:0007669"/>
    <property type="project" value="TreeGrafter"/>
</dbReference>
<evidence type="ECO:0000256" key="5">
    <source>
        <dbReference type="ARBA" id="ARBA00022741"/>
    </source>
</evidence>
<keyword evidence="11" id="KW-1185">Reference proteome</keyword>
<comment type="similarity">
    <text evidence="2">Belongs to the ABC transporter superfamily.</text>
</comment>
<keyword evidence="4" id="KW-1003">Cell membrane</keyword>
<keyword evidence="7" id="KW-1278">Translocase</keyword>
<dbReference type="PROSITE" id="PS00211">
    <property type="entry name" value="ABC_TRANSPORTER_1"/>
    <property type="match status" value="2"/>
</dbReference>
<organism evidence="10 11">
    <name type="scientific">Hathewaya histolytica</name>
    <name type="common">Clostridium histolyticum</name>
    <dbReference type="NCBI Taxonomy" id="1498"/>
    <lineage>
        <taxon>Bacteria</taxon>
        <taxon>Bacillati</taxon>
        <taxon>Bacillota</taxon>
        <taxon>Clostridia</taxon>
        <taxon>Eubacteriales</taxon>
        <taxon>Clostridiaceae</taxon>
        <taxon>Hathewaya</taxon>
    </lineage>
</organism>
<feature type="domain" description="ABC transporter" evidence="9">
    <location>
        <begin position="288"/>
        <end position="517"/>
    </location>
</feature>
<reference evidence="10 11" key="1">
    <citation type="submission" date="2019-05" db="EMBL/GenBank/DDBJ databases">
        <authorList>
            <consortium name="Pathogen Informatics"/>
        </authorList>
    </citation>
    <scope>NUCLEOTIDE SEQUENCE [LARGE SCALE GENOMIC DNA]</scope>
    <source>
        <strain evidence="10 11">NCTC503</strain>
    </source>
</reference>
<dbReference type="PANTHER" id="PTHR43553:SF27">
    <property type="entry name" value="ENERGY-COUPLING FACTOR TRANSPORTER ATP-BINDING PROTEIN ECFA2"/>
    <property type="match status" value="1"/>
</dbReference>
<dbReference type="InterPro" id="IPR003593">
    <property type="entry name" value="AAA+_ATPase"/>
</dbReference>
<feature type="domain" description="ABC transporter" evidence="9">
    <location>
        <begin position="4"/>
        <end position="244"/>
    </location>
</feature>
<dbReference type="InterPro" id="IPR003439">
    <property type="entry name" value="ABC_transporter-like_ATP-bd"/>
</dbReference>
<dbReference type="PROSITE" id="PS50893">
    <property type="entry name" value="ABC_TRANSPORTER_2"/>
    <property type="match status" value="2"/>
</dbReference>
<accession>A0A4U9RGX5</accession>
<evidence type="ECO:0000256" key="6">
    <source>
        <dbReference type="ARBA" id="ARBA00022840"/>
    </source>
</evidence>
<dbReference type="InterPro" id="IPR050095">
    <property type="entry name" value="ECF_ABC_transporter_ATP-bd"/>
</dbReference>
<evidence type="ECO:0000256" key="4">
    <source>
        <dbReference type="ARBA" id="ARBA00022475"/>
    </source>
</evidence>
<dbReference type="NCBIfam" id="NF010167">
    <property type="entry name" value="PRK13648.1"/>
    <property type="match status" value="2"/>
</dbReference>
<dbReference type="Gene3D" id="3.40.50.300">
    <property type="entry name" value="P-loop containing nucleotide triphosphate hydrolases"/>
    <property type="match status" value="2"/>
</dbReference>
<dbReference type="FunFam" id="3.40.50.300:FF:000224">
    <property type="entry name" value="Energy-coupling factor transporter ATP-binding protein EcfA"/>
    <property type="match status" value="1"/>
</dbReference>
<dbReference type="GO" id="GO:0005524">
    <property type="term" value="F:ATP binding"/>
    <property type="evidence" value="ECO:0007669"/>
    <property type="project" value="UniProtKB-KW"/>
</dbReference>
<evidence type="ECO:0000259" key="9">
    <source>
        <dbReference type="PROSITE" id="PS50893"/>
    </source>
</evidence>
<dbReference type="GO" id="GO:0043190">
    <property type="term" value="C:ATP-binding cassette (ABC) transporter complex"/>
    <property type="evidence" value="ECO:0007669"/>
    <property type="project" value="TreeGrafter"/>
</dbReference>
<dbReference type="EC" id="3.6.3.-" evidence="10"/>
<keyword evidence="10" id="KW-0378">Hydrolase</keyword>
<dbReference type="GO" id="GO:0016887">
    <property type="term" value="F:ATP hydrolysis activity"/>
    <property type="evidence" value="ECO:0007669"/>
    <property type="project" value="InterPro"/>
</dbReference>
<dbReference type="OrthoDB" id="501320at2"/>
<evidence type="ECO:0000256" key="3">
    <source>
        <dbReference type="ARBA" id="ARBA00022448"/>
    </source>
</evidence>
<dbReference type="PANTHER" id="PTHR43553">
    <property type="entry name" value="HEAVY METAL TRANSPORTER"/>
    <property type="match status" value="1"/>
</dbReference>
<dbReference type="AlphaFoldDB" id="A0A4U9RGX5"/>
<evidence type="ECO:0000313" key="11">
    <source>
        <dbReference type="Proteomes" id="UP000308489"/>
    </source>
</evidence>
<dbReference type="InterPro" id="IPR015856">
    <property type="entry name" value="ABC_transpr_CbiO/EcfA_su"/>
</dbReference>
<dbReference type="SUPFAM" id="SSF52540">
    <property type="entry name" value="P-loop containing nucleoside triphosphate hydrolases"/>
    <property type="match status" value="2"/>
</dbReference>
<keyword evidence="8" id="KW-0472">Membrane</keyword>
<sequence length="541" mass="60716">MEVINIENVTFNYPECSESAIKDINLKVNEGELVLIVGPSGCGKSTLIRLINRLVPSYCGGTIMGNVYLKGKNIEDMAPLEIVKQVGMVYQHPEKQIILQDIEREIAFGLENFNTDIDSMKRNVAEVISLLGLNDIKNKQTDEVSGGQKQRIAIASVLSMDPDIILFDEPISQLDPIGAEEVLNSIKKLNAEMGKTVILVEQRLDKCFSMADRIIFMEGGNIIGEGKPRNIPENINKKYHLPSLTYLFKSSGLKEYPVDLKEARQSIEGIKIDKLNNSNTLASKEPIMEVKKLKFSYSKGEEILKDISFNLNRGEVLTVMGENGAGKSTLFKIITGLMEGYKGNISIKGKDIRKMKEEKLKYIGYLSQNPNDYFGRENVFEEVGYTLKNIGEYNKDKIEEVLHLLNINHLRNKNPRDLSGGEKQRVAIACTLVTDPEILILDEPTRGMDSLAKENLGDIINTLKNKGKSIVLVTHDTNFSGDYSDRVMLLFHGEIIAIGNAEHILCESIYYSPQVSRLFKNKCKVIKSEEALNILKVNKYE</sequence>
<proteinExistence type="inferred from homology"/>
<dbReference type="InterPro" id="IPR027417">
    <property type="entry name" value="P-loop_NTPase"/>
</dbReference>
<comment type="subcellular location">
    <subcellularLocation>
        <location evidence="1">Cell membrane</location>
        <topology evidence="1">Peripheral membrane protein</topology>
    </subcellularLocation>
</comment>
<dbReference type="RefSeq" id="WP_138210347.1">
    <property type="nucleotide sequence ID" value="NZ_CBCRUQ010000005.1"/>
</dbReference>
<protein>
    <submittedName>
        <fullName evidence="10">Cobalt transport ATP-binding protein</fullName>
        <ecNumber evidence="10">3.6.3.-</ecNumber>
    </submittedName>
</protein>
<evidence type="ECO:0000256" key="8">
    <source>
        <dbReference type="ARBA" id="ARBA00023136"/>
    </source>
</evidence>
<dbReference type="InterPro" id="IPR017871">
    <property type="entry name" value="ABC_transporter-like_CS"/>
</dbReference>
<dbReference type="Proteomes" id="UP000308489">
    <property type="component" value="Chromosome 1"/>
</dbReference>
<evidence type="ECO:0000256" key="2">
    <source>
        <dbReference type="ARBA" id="ARBA00005417"/>
    </source>
</evidence>
<keyword evidence="6 10" id="KW-0067">ATP-binding</keyword>
<gene>
    <name evidence="10" type="primary">ykoD</name>
    <name evidence="10" type="ORF">NCTC503_01723</name>
</gene>
<name>A0A4U9RGX5_HATHI</name>
<dbReference type="Pfam" id="PF00005">
    <property type="entry name" value="ABC_tran"/>
    <property type="match status" value="2"/>
</dbReference>